<comment type="caution">
    <text evidence="3">The sequence shown here is derived from an EMBL/GenBank/DDBJ whole genome shotgun (WGS) entry which is preliminary data.</text>
</comment>
<evidence type="ECO:0000259" key="2">
    <source>
        <dbReference type="Pfam" id="PF01757"/>
    </source>
</evidence>
<dbReference type="RefSeq" id="WP_344110947.1">
    <property type="nucleotide sequence ID" value="NZ_BAAANE010000004.1"/>
</dbReference>
<evidence type="ECO:0000313" key="4">
    <source>
        <dbReference type="Proteomes" id="UP001501319"/>
    </source>
</evidence>
<feature type="transmembrane region" description="Helical" evidence="1">
    <location>
        <begin position="20"/>
        <end position="42"/>
    </location>
</feature>
<proteinExistence type="predicted"/>
<feature type="transmembrane region" description="Helical" evidence="1">
    <location>
        <begin position="212"/>
        <end position="233"/>
    </location>
</feature>
<dbReference type="Proteomes" id="UP001501319">
    <property type="component" value="Unassembled WGS sequence"/>
</dbReference>
<dbReference type="PANTHER" id="PTHR23028:SF131">
    <property type="entry name" value="BLR2367 PROTEIN"/>
    <property type="match status" value="1"/>
</dbReference>
<keyword evidence="1" id="KW-0812">Transmembrane</keyword>
<feature type="transmembrane region" description="Helical" evidence="1">
    <location>
        <begin position="239"/>
        <end position="260"/>
    </location>
</feature>
<gene>
    <name evidence="3" type="ORF">GCM10009744_22090</name>
</gene>
<feature type="transmembrane region" description="Helical" evidence="1">
    <location>
        <begin position="153"/>
        <end position="173"/>
    </location>
</feature>
<name>A0ABN2F6N8_9ACTN</name>
<feature type="transmembrane region" description="Helical" evidence="1">
    <location>
        <begin position="185"/>
        <end position="205"/>
    </location>
</feature>
<dbReference type="EMBL" id="BAAANE010000004">
    <property type="protein sequence ID" value="GAA1633178.1"/>
    <property type="molecule type" value="Genomic_DNA"/>
</dbReference>
<feature type="transmembrane region" description="Helical" evidence="1">
    <location>
        <begin position="95"/>
        <end position="116"/>
    </location>
</feature>
<feature type="transmembrane region" description="Helical" evidence="1">
    <location>
        <begin position="267"/>
        <end position="285"/>
    </location>
</feature>
<feature type="domain" description="Acyltransferase 3" evidence="2">
    <location>
        <begin position="21"/>
        <end position="311"/>
    </location>
</feature>
<evidence type="ECO:0000256" key="1">
    <source>
        <dbReference type="SAM" id="Phobius"/>
    </source>
</evidence>
<dbReference type="PANTHER" id="PTHR23028">
    <property type="entry name" value="ACETYLTRANSFERASE"/>
    <property type="match status" value="1"/>
</dbReference>
<dbReference type="InterPro" id="IPR002656">
    <property type="entry name" value="Acyl_transf_3_dom"/>
</dbReference>
<accession>A0ABN2F6N8</accession>
<keyword evidence="4" id="KW-1185">Reference proteome</keyword>
<protein>
    <recommendedName>
        <fullName evidence="2">Acyltransferase 3 domain-containing protein</fullName>
    </recommendedName>
</protein>
<feature type="transmembrane region" description="Helical" evidence="1">
    <location>
        <begin position="297"/>
        <end position="318"/>
    </location>
</feature>
<dbReference type="InterPro" id="IPR050879">
    <property type="entry name" value="Acyltransferase_3"/>
</dbReference>
<keyword evidence="1" id="KW-0472">Membrane</keyword>
<organism evidence="3 4">
    <name type="scientific">Kribbella alba</name>
    <dbReference type="NCBI Taxonomy" id="190197"/>
    <lineage>
        <taxon>Bacteria</taxon>
        <taxon>Bacillati</taxon>
        <taxon>Actinomycetota</taxon>
        <taxon>Actinomycetes</taxon>
        <taxon>Propionibacteriales</taxon>
        <taxon>Kribbellaceae</taxon>
        <taxon>Kribbella</taxon>
    </lineage>
</organism>
<evidence type="ECO:0000313" key="3">
    <source>
        <dbReference type="EMBL" id="GAA1633178.1"/>
    </source>
</evidence>
<dbReference type="Pfam" id="PF01757">
    <property type="entry name" value="Acyl_transf_3"/>
    <property type="match status" value="1"/>
</dbReference>
<keyword evidence="1" id="KW-1133">Transmembrane helix</keyword>
<feature type="transmembrane region" description="Helical" evidence="1">
    <location>
        <begin position="128"/>
        <end position="146"/>
    </location>
</feature>
<feature type="transmembrane region" description="Helical" evidence="1">
    <location>
        <begin position="48"/>
        <end position="74"/>
    </location>
</feature>
<sequence length="346" mass="36416">MTGLTSIEQGAALSHPRPEILALTGLRGLAALGVVASQVGVWRTAHPVLHHLVAAGALGVPFFFLLSGFVLAYNYPTLSLSAGRRALGRYAMARVARLGPLFLSVGAGVLVLGALNGGGWIDDVYGDAAWFVGTTVVLYAVFPLLAQLVASKPGVAVVCALAVQAIVLGLRLITGSDAWLYRNPLAWIPDLVLGMALSYLVAGGWRLSRRTAYLVQGVAVVYALAMVVAFGSSTAVRYGAVWSVPLALVILSVLTVTWTSSLLSTQVMVRLGVIGFALFLFRAIVMNGFGPVRSGSISNALLALGWIGFAVLIGEGAHRYIGAPGRQRLLNIARRLEQRRTASAKT</sequence>
<reference evidence="3 4" key="1">
    <citation type="journal article" date="2019" name="Int. J. Syst. Evol. Microbiol.">
        <title>The Global Catalogue of Microorganisms (GCM) 10K type strain sequencing project: providing services to taxonomists for standard genome sequencing and annotation.</title>
        <authorList>
            <consortium name="The Broad Institute Genomics Platform"/>
            <consortium name="The Broad Institute Genome Sequencing Center for Infectious Disease"/>
            <person name="Wu L."/>
            <person name="Ma J."/>
        </authorList>
    </citation>
    <scope>NUCLEOTIDE SEQUENCE [LARGE SCALE GENOMIC DNA]</scope>
    <source>
        <strain evidence="3 4">JCM 14306</strain>
    </source>
</reference>